<gene>
    <name evidence="2" type="ORF">SAMN05216174_108150</name>
</gene>
<evidence type="ECO:0000313" key="2">
    <source>
        <dbReference type="EMBL" id="SDD19819.1"/>
    </source>
</evidence>
<dbReference type="Proteomes" id="UP000199501">
    <property type="component" value="Unassembled WGS sequence"/>
</dbReference>
<dbReference type="Pfam" id="PF14108">
    <property type="entry name" value="ABA4-like"/>
    <property type="match status" value="1"/>
</dbReference>
<proteinExistence type="predicted"/>
<dbReference type="InterPro" id="IPR025461">
    <property type="entry name" value="ABA4-like"/>
</dbReference>
<sequence>MMGTMFDLAFWLAAPFWALMILAPKWSWTRRIVASPWIVAPTLAVWAVLAVPRFPELWVEVTRPSLAGFAAFLRDDGAVALIWAQVIAWDLFIGRWMYLESRRRDIHPLIMGPLLVFTILLSPIGFPVFLALRNRFPTREPAAA</sequence>
<protein>
    <recommendedName>
        <fullName evidence="4">DUF4281 domain-containing protein</fullName>
    </recommendedName>
</protein>
<dbReference type="AlphaFoldDB" id="A0A1G6SSR5"/>
<keyword evidence="1" id="KW-1133">Transmembrane helix</keyword>
<dbReference type="EMBL" id="FMZZ01000008">
    <property type="protein sequence ID" value="SDD19819.1"/>
    <property type="molecule type" value="Genomic_DNA"/>
</dbReference>
<dbReference type="STRING" id="1271860.SAMN05216174_108150"/>
<name>A0A1G6SSR5_9PSEU</name>
<keyword evidence="1" id="KW-0812">Transmembrane</keyword>
<keyword evidence="3" id="KW-1185">Reference proteome</keyword>
<evidence type="ECO:0000313" key="3">
    <source>
        <dbReference type="Proteomes" id="UP000199501"/>
    </source>
</evidence>
<evidence type="ECO:0008006" key="4">
    <source>
        <dbReference type="Google" id="ProtNLM"/>
    </source>
</evidence>
<feature type="transmembrane region" description="Helical" evidence="1">
    <location>
        <begin position="35"/>
        <end position="54"/>
    </location>
</feature>
<reference evidence="3" key="1">
    <citation type="submission" date="2016-10" db="EMBL/GenBank/DDBJ databases">
        <authorList>
            <person name="Varghese N."/>
            <person name="Submissions S."/>
        </authorList>
    </citation>
    <scope>NUCLEOTIDE SEQUENCE [LARGE SCALE GENOMIC DNA]</scope>
    <source>
        <strain evidence="3">IBRC-M 10403</strain>
    </source>
</reference>
<accession>A0A1G6SSR5</accession>
<evidence type="ECO:0000256" key="1">
    <source>
        <dbReference type="SAM" id="Phobius"/>
    </source>
</evidence>
<organism evidence="2 3">
    <name type="scientific">Actinokineospora iranica</name>
    <dbReference type="NCBI Taxonomy" id="1271860"/>
    <lineage>
        <taxon>Bacteria</taxon>
        <taxon>Bacillati</taxon>
        <taxon>Actinomycetota</taxon>
        <taxon>Actinomycetes</taxon>
        <taxon>Pseudonocardiales</taxon>
        <taxon>Pseudonocardiaceae</taxon>
        <taxon>Actinokineospora</taxon>
    </lineage>
</organism>
<feature type="transmembrane region" description="Helical" evidence="1">
    <location>
        <begin position="78"/>
        <end position="98"/>
    </location>
</feature>
<feature type="transmembrane region" description="Helical" evidence="1">
    <location>
        <begin position="6"/>
        <end position="23"/>
    </location>
</feature>
<feature type="transmembrane region" description="Helical" evidence="1">
    <location>
        <begin position="110"/>
        <end position="132"/>
    </location>
</feature>
<keyword evidence="1" id="KW-0472">Membrane</keyword>